<comment type="similarity">
    <text evidence="1">Belongs to the 'GDSL' lipolytic enzyme family.</text>
</comment>
<dbReference type="InterPro" id="IPR050592">
    <property type="entry name" value="GDSL_lipolytic_enzyme"/>
</dbReference>
<evidence type="ECO:0000256" key="1">
    <source>
        <dbReference type="ARBA" id="ARBA00008668"/>
    </source>
</evidence>
<dbReference type="GO" id="GO:0016788">
    <property type="term" value="F:hydrolase activity, acting on ester bonds"/>
    <property type="evidence" value="ECO:0007669"/>
    <property type="project" value="InterPro"/>
</dbReference>
<dbReference type="Proteomes" id="UP000197138">
    <property type="component" value="Unassembled WGS sequence"/>
</dbReference>
<keyword evidence="2 3" id="KW-0732">Signal</keyword>
<dbReference type="CDD" id="cd01837">
    <property type="entry name" value="SGNH_plant_lipase_like"/>
    <property type="match status" value="1"/>
</dbReference>
<name>A0A218WAD2_PUNGR</name>
<organism evidence="4 5">
    <name type="scientific">Punica granatum</name>
    <name type="common">Pomegranate</name>
    <dbReference type="NCBI Taxonomy" id="22663"/>
    <lineage>
        <taxon>Eukaryota</taxon>
        <taxon>Viridiplantae</taxon>
        <taxon>Streptophyta</taxon>
        <taxon>Embryophyta</taxon>
        <taxon>Tracheophyta</taxon>
        <taxon>Spermatophyta</taxon>
        <taxon>Magnoliopsida</taxon>
        <taxon>eudicotyledons</taxon>
        <taxon>Gunneridae</taxon>
        <taxon>Pentapetalae</taxon>
        <taxon>rosids</taxon>
        <taxon>malvids</taxon>
        <taxon>Myrtales</taxon>
        <taxon>Lythraceae</taxon>
        <taxon>Punica</taxon>
    </lineage>
</organism>
<gene>
    <name evidence="4" type="ORF">CDL15_Pgr013879</name>
</gene>
<dbReference type="SUPFAM" id="SSF52266">
    <property type="entry name" value="SGNH hydrolase"/>
    <property type="match status" value="1"/>
</dbReference>
<dbReference type="PANTHER" id="PTHR45642:SF139">
    <property type="entry name" value="SGNH HYDROLASE-TYPE ESTERASE DOMAIN-CONTAINING PROTEIN"/>
    <property type="match status" value="1"/>
</dbReference>
<proteinExistence type="inferred from homology"/>
<dbReference type="EMBL" id="MTKT01004864">
    <property type="protein sequence ID" value="OWM69418.1"/>
    <property type="molecule type" value="Genomic_DNA"/>
</dbReference>
<comment type="caution">
    <text evidence="4">The sequence shown here is derived from an EMBL/GenBank/DDBJ whole genome shotgun (WGS) entry which is preliminary data.</text>
</comment>
<dbReference type="InterPro" id="IPR035669">
    <property type="entry name" value="SGNH_plant_lipase-like"/>
</dbReference>
<evidence type="ECO:0000313" key="4">
    <source>
        <dbReference type="EMBL" id="OWM69418.1"/>
    </source>
</evidence>
<dbReference type="PANTHER" id="PTHR45642">
    <property type="entry name" value="GDSL ESTERASE/LIPASE EXL3"/>
    <property type="match status" value="1"/>
</dbReference>
<feature type="signal peptide" evidence="3">
    <location>
        <begin position="1"/>
        <end position="24"/>
    </location>
</feature>
<protein>
    <recommendedName>
        <fullName evidence="6">GDSL esterase/lipase At2g40250-like</fullName>
    </recommendedName>
</protein>
<reference evidence="5" key="1">
    <citation type="journal article" date="2017" name="Plant J.">
        <title>The pomegranate (Punica granatum L.) genome and the genomics of punicalagin biosynthesis.</title>
        <authorList>
            <person name="Qin G."/>
            <person name="Xu C."/>
            <person name="Ming R."/>
            <person name="Tang H."/>
            <person name="Guyot R."/>
            <person name="Kramer E.M."/>
            <person name="Hu Y."/>
            <person name="Yi X."/>
            <person name="Qi Y."/>
            <person name="Xu X."/>
            <person name="Gao Z."/>
            <person name="Pan H."/>
            <person name="Jian J."/>
            <person name="Tian Y."/>
            <person name="Yue Z."/>
            <person name="Xu Y."/>
        </authorList>
    </citation>
    <scope>NUCLEOTIDE SEQUENCE [LARGE SCALE GENOMIC DNA]</scope>
    <source>
        <strain evidence="5">cv. Dabenzi</strain>
    </source>
</reference>
<evidence type="ECO:0000313" key="5">
    <source>
        <dbReference type="Proteomes" id="UP000197138"/>
    </source>
</evidence>
<evidence type="ECO:0000256" key="3">
    <source>
        <dbReference type="SAM" id="SignalP"/>
    </source>
</evidence>
<evidence type="ECO:0008006" key="6">
    <source>
        <dbReference type="Google" id="ProtNLM"/>
    </source>
</evidence>
<feature type="chain" id="PRO_5013007714" description="GDSL esterase/lipase At2g40250-like" evidence="3">
    <location>
        <begin position="25"/>
        <end position="363"/>
    </location>
</feature>
<dbReference type="InterPro" id="IPR001087">
    <property type="entry name" value="GDSL"/>
</dbReference>
<dbReference type="AlphaFoldDB" id="A0A218WAD2"/>
<dbReference type="Pfam" id="PF00657">
    <property type="entry name" value="Lipase_GDSL"/>
    <property type="match status" value="1"/>
</dbReference>
<evidence type="ECO:0000256" key="2">
    <source>
        <dbReference type="ARBA" id="ARBA00022729"/>
    </source>
</evidence>
<sequence>MASPSATITIIIASVLHLLVGAWASQHGVTAIFAFGDSTLDPGNNNHIGTLFVSNHLPYGRDFPGHIPTGRFTNGRLVTDILISQLGLKQFLPAYLDPALKDEDLLTGASFASAGSGIDDETAVLGHLLTLESQVHNFKIALRRIERQVGPQEAHRIINNALFVISSGTNDMLNNFYWLPVSHRKLQFSLPQYHDFLLERLELIIQDLYSLGARKFLVAGMPPTGCLPLQMTADSIFPLFGPHTLQRRCVEQQNRDSQAYNRKLQILISKLSSQMKEARFAYADTYKPLMDMIQNPYREGFGVSAEGCCGTGLVETGPLCLVLTPKCIDPSRYVFWDSIHPTEAAYSRIAAEIIKTTLPKLVS</sequence>
<accession>A0A218WAD2</accession>
<dbReference type="InterPro" id="IPR036514">
    <property type="entry name" value="SGNH_hydro_sf"/>
</dbReference>
<dbReference type="Gene3D" id="3.40.50.1110">
    <property type="entry name" value="SGNH hydrolase"/>
    <property type="match status" value="1"/>
</dbReference>